<dbReference type="Gene3D" id="2.70.70.10">
    <property type="entry name" value="Glucose Permease (Domain IIA)"/>
    <property type="match status" value="1"/>
</dbReference>
<sequence length="410" mass="45101">MILTPTVQLVAWVVSAAFVAWAIIATAVLLMDSVSSGSVREQSQREQRLYEERLRTLADQRDARAAEAVAAQERFNLALAQISEMQSELLASEEHRRELETGINVIQSTLRRTMNERDDARGSLEAMLAEARGEDGSGQAPVMVSGEDMSQTVAVLTAALEATATERDAALAEAAEAKTATDDLIYEARLRDERNNQIFSQLEEAVTVSLEPLDKMFSAAGMSTDNILAQVRRGYSGQGGPLMPMILSTKGEEPSEDMERANQILNELDRMNMYRIAAEKLPFYMPVRPGTFRYTSGFGTRWGRLHAGTDMAGPVGTPIYATADGVVTHADWQSGYGRLIKVQHEFGLETRYAHLSRIRVKKGQRVSRGDLIGDMGNSGRSTGPHLHYEVRVGGKAVNPMTYIKAGRDVF</sequence>
<keyword evidence="5" id="KW-1185">Reference proteome</keyword>
<dbReference type="AlphaFoldDB" id="A3VE45"/>
<evidence type="ECO:0000259" key="3">
    <source>
        <dbReference type="Pfam" id="PF19353"/>
    </source>
</evidence>
<dbReference type="Pfam" id="PF01551">
    <property type="entry name" value="Peptidase_M23"/>
    <property type="match status" value="1"/>
</dbReference>
<reference evidence="4 5" key="1">
    <citation type="journal article" date="2010" name="J. Bacteriol.">
        <title>Genome sequences of Pelagibaca bermudensis HTCC2601T and Maritimibacter alkaliphilus HTCC2654T, the type strains of two marine Roseobacter genera.</title>
        <authorList>
            <person name="Thrash J.C."/>
            <person name="Cho J.C."/>
            <person name="Ferriera S."/>
            <person name="Johnson J."/>
            <person name="Vergin K.L."/>
            <person name="Giovannoni S.J."/>
        </authorList>
    </citation>
    <scope>NUCLEOTIDE SEQUENCE [LARGE SCALE GENOMIC DNA]</scope>
    <source>
        <strain evidence="4 5">HTCC2654</strain>
    </source>
</reference>
<dbReference type="EMBL" id="AAMT01000004">
    <property type="protein sequence ID" value="EAQ13784.1"/>
    <property type="molecule type" value="Genomic_DNA"/>
</dbReference>
<dbReference type="InterPro" id="IPR045974">
    <property type="entry name" value="DUF5930"/>
</dbReference>
<dbReference type="eggNOG" id="COG0739">
    <property type="taxonomic scope" value="Bacteria"/>
</dbReference>
<name>A3VE45_9RHOB</name>
<dbReference type="InterPro" id="IPR050570">
    <property type="entry name" value="Cell_wall_metabolism_enzyme"/>
</dbReference>
<keyword evidence="1" id="KW-0472">Membrane</keyword>
<feature type="domain" description="M23ase beta-sheet core" evidence="2">
    <location>
        <begin position="305"/>
        <end position="399"/>
    </location>
</feature>
<dbReference type="HOGENOM" id="CLU_029425_2_1_5"/>
<gene>
    <name evidence="4" type="ORF">RB2654_03684</name>
</gene>
<accession>A3VE45</accession>
<dbReference type="FunFam" id="2.70.70.10:FF:000006">
    <property type="entry name" value="M23 family peptidase"/>
    <property type="match status" value="1"/>
</dbReference>
<feature type="domain" description="DUF5930" evidence="3">
    <location>
        <begin position="3"/>
        <end position="288"/>
    </location>
</feature>
<dbReference type="PANTHER" id="PTHR21666:SF270">
    <property type="entry name" value="MUREIN HYDROLASE ACTIVATOR ENVC"/>
    <property type="match status" value="1"/>
</dbReference>
<dbReference type="InterPro" id="IPR016047">
    <property type="entry name" value="M23ase_b-sheet_dom"/>
</dbReference>
<keyword evidence="1" id="KW-0812">Transmembrane</keyword>
<protein>
    <submittedName>
        <fullName evidence="4">Peptidase, M23/M37 family</fullName>
    </submittedName>
</protein>
<comment type="caution">
    <text evidence="4">The sequence shown here is derived from an EMBL/GenBank/DDBJ whole genome shotgun (WGS) entry which is preliminary data.</text>
</comment>
<dbReference type="GO" id="GO:0004222">
    <property type="term" value="F:metalloendopeptidase activity"/>
    <property type="evidence" value="ECO:0007669"/>
    <property type="project" value="TreeGrafter"/>
</dbReference>
<proteinExistence type="predicted"/>
<keyword evidence="1" id="KW-1133">Transmembrane helix</keyword>
<dbReference type="Proteomes" id="UP000002931">
    <property type="component" value="Unassembled WGS sequence"/>
</dbReference>
<evidence type="ECO:0000313" key="5">
    <source>
        <dbReference type="Proteomes" id="UP000002931"/>
    </source>
</evidence>
<dbReference type="Pfam" id="PF19353">
    <property type="entry name" value="DUF5930"/>
    <property type="match status" value="1"/>
</dbReference>
<dbReference type="SUPFAM" id="SSF51261">
    <property type="entry name" value="Duplicated hybrid motif"/>
    <property type="match status" value="1"/>
</dbReference>
<evidence type="ECO:0000259" key="2">
    <source>
        <dbReference type="Pfam" id="PF01551"/>
    </source>
</evidence>
<dbReference type="CDD" id="cd12797">
    <property type="entry name" value="M23_peptidase"/>
    <property type="match status" value="1"/>
</dbReference>
<dbReference type="InterPro" id="IPR011055">
    <property type="entry name" value="Dup_hybrid_motif"/>
</dbReference>
<organism evidence="4 5">
    <name type="scientific">Maritimibacter alkaliphilus HTCC2654</name>
    <dbReference type="NCBI Taxonomy" id="314271"/>
    <lineage>
        <taxon>Bacteria</taxon>
        <taxon>Pseudomonadati</taxon>
        <taxon>Pseudomonadota</taxon>
        <taxon>Alphaproteobacteria</taxon>
        <taxon>Rhodobacterales</taxon>
        <taxon>Roseobacteraceae</taxon>
        <taxon>Maritimibacter</taxon>
    </lineage>
</organism>
<evidence type="ECO:0000313" key="4">
    <source>
        <dbReference type="EMBL" id="EAQ13784.1"/>
    </source>
</evidence>
<feature type="transmembrane region" description="Helical" evidence="1">
    <location>
        <begin position="6"/>
        <end position="30"/>
    </location>
</feature>
<evidence type="ECO:0000256" key="1">
    <source>
        <dbReference type="SAM" id="Phobius"/>
    </source>
</evidence>
<dbReference type="PANTHER" id="PTHR21666">
    <property type="entry name" value="PEPTIDASE-RELATED"/>
    <property type="match status" value="1"/>
</dbReference>
<dbReference type="STRING" id="314271.RB2654_03684"/>